<keyword evidence="2" id="KW-0472">Membrane</keyword>
<evidence type="ECO:0008006" key="5">
    <source>
        <dbReference type="Google" id="ProtNLM"/>
    </source>
</evidence>
<feature type="region of interest" description="Disordered" evidence="1">
    <location>
        <begin position="229"/>
        <end position="249"/>
    </location>
</feature>
<feature type="transmembrane region" description="Helical" evidence="2">
    <location>
        <begin position="123"/>
        <end position="143"/>
    </location>
</feature>
<accession>A0A449B7A1</accession>
<keyword evidence="2" id="KW-0812">Transmembrane</keyword>
<protein>
    <recommendedName>
        <fullName evidence="5">Rho termination factor N-terminal domain-containing protein</fullName>
    </recommendedName>
</protein>
<organism evidence="3 4">
    <name type="scientific">Mycoplasmopsis columboralis</name>
    <dbReference type="NCBI Taxonomy" id="171282"/>
    <lineage>
        <taxon>Bacteria</taxon>
        <taxon>Bacillati</taxon>
        <taxon>Mycoplasmatota</taxon>
        <taxon>Mycoplasmoidales</taxon>
        <taxon>Metamycoplasmataceae</taxon>
        <taxon>Mycoplasmopsis</taxon>
    </lineage>
</organism>
<reference evidence="3 4" key="1">
    <citation type="submission" date="2019-01" db="EMBL/GenBank/DDBJ databases">
        <authorList>
            <consortium name="Pathogen Informatics"/>
        </authorList>
    </citation>
    <scope>NUCLEOTIDE SEQUENCE [LARGE SCALE GENOMIC DNA]</scope>
    <source>
        <strain evidence="3 4">NCTC10179</strain>
    </source>
</reference>
<feature type="transmembrane region" description="Helical" evidence="2">
    <location>
        <begin position="90"/>
        <end position="111"/>
    </location>
</feature>
<feature type="transmembrane region" description="Helical" evidence="2">
    <location>
        <begin position="155"/>
        <end position="179"/>
    </location>
</feature>
<evidence type="ECO:0000313" key="3">
    <source>
        <dbReference type="EMBL" id="VEU76463.1"/>
    </source>
</evidence>
<evidence type="ECO:0000256" key="2">
    <source>
        <dbReference type="SAM" id="Phobius"/>
    </source>
</evidence>
<keyword evidence="2" id="KW-1133">Transmembrane helix</keyword>
<dbReference type="EMBL" id="LR215039">
    <property type="protein sequence ID" value="VEU76463.1"/>
    <property type="molecule type" value="Genomic_DNA"/>
</dbReference>
<feature type="compositionally biased region" description="Polar residues" evidence="1">
    <location>
        <begin position="229"/>
        <end position="246"/>
    </location>
</feature>
<dbReference type="Proteomes" id="UP000289497">
    <property type="component" value="Chromosome"/>
</dbReference>
<gene>
    <name evidence="3" type="ORF">NCTC10179_00649</name>
</gene>
<sequence>MFGIYDRSFRNINSISELWAKESKFRKFIILNGIAIFILFLVSATINILSIVYRTQIIDQFSQILVANGIKENLQAASNKAWQELFWSNIWPTAFLLATNIFFARSVYLSYKENNLMRLSTSNIAIGVSSIISFSWMTRLAVLGKIVTEVPFVPIFALMIAMLLFSLITVIFVSWHLFVIKGAFARAFRVEASQKFFEEFSKMNQQSESGSPFGYPFTGMNPQTFYENSKQATDNSQANTTQSKTPQELEKEQQINKLLQLKNSQLHKMAQILGIYGYDKLTKEELAEKIYVYTKQKNKDK</sequence>
<evidence type="ECO:0000313" key="4">
    <source>
        <dbReference type="Proteomes" id="UP000289497"/>
    </source>
</evidence>
<keyword evidence="4" id="KW-1185">Reference proteome</keyword>
<dbReference type="RefSeq" id="WP_036434346.1">
    <property type="nucleotide sequence ID" value="NZ_LR215039.1"/>
</dbReference>
<proteinExistence type="predicted"/>
<feature type="transmembrane region" description="Helical" evidence="2">
    <location>
        <begin position="28"/>
        <end position="53"/>
    </location>
</feature>
<evidence type="ECO:0000256" key="1">
    <source>
        <dbReference type="SAM" id="MobiDB-lite"/>
    </source>
</evidence>
<name>A0A449B7A1_9BACT</name>
<dbReference type="KEGG" id="mcou:NCTC10179_00649"/>
<dbReference type="OrthoDB" id="397473at2"/>
<dbReference type="AlphaFoldDB" id="A0A449B7A1"/>